<protein>
    <submittedName>
        <fullName evidence="1">Uncharacterized protein</fullName>
    </submittedName>
</protein>
<comment type="caution">
    <text evidence="1">The sequence shown here is derived from an EMBL/GenBank/DDBJ whole genome shotgun (WGS) entry which is preliminary data.</text>
</comment>
<dbReference type="OrthoDB" id="5513109at2759"/>
<gene>
    <name evidence="1" type="ORF">LPJ61_004993</name>
</gene>
<dbReference type="Proteomes" id="UP001143981">
    <property type="component" value="Unassembled WGS sequence"/>
</dbReference>
<evidence type="ECO:0000313" key="1">
    <source>
        <dbReference type="EMBL" id="KAJ1726736.1"/>
    </source>
</evidence>
<proteinExistence type="predicted"/>
<evidence type="ECO:0000313" key="2">
    <source>
        <dbReference type="Proteomes" id="UP001143981"/>
    </source>
</evidence>
<feature type="non-terminal residue" evidence="1">
    <location>
        <position position="428"/>
    </location>
</feature>
<sequence length="428" mass="48447">MVKCVTIKVNFLDSPITGLTRVIESMQEVAGEWKKASKLTITMEPSSFRHDYSDLIIADYKDDICKVGNALVMLMPELRQVFFWGQNTHPIATAICSHLAEFYTEQMQVLYTQYPITTPLGHRFKCLKNASISYEHLSGYHPPSMDIADLEVLNLYNAPANHSWTPFSTNDDSYNIEFTKLKHLHIGYYAIYEENGIVVPHRDGHPWRLCFPNLETLSIMCTESICPLLEYMVLPSHMNEITIEMKLEHFQRYAEVSLPAANKIVLKVYPFSIGEPIGLPAINRILDSVRGSDNVELEIMKSTIPVLPGDITSTTITRLLVAGPTSVDTMFEIIQRLPNLVGLIFYKLDMDSVQTDILVPEAGDHTPVEPYDTKLTGMAINYMQDKHSPDLAAAIAKHLLLKIPTLTKFFAYQTPVQPVLDFAERYSQ</sequence>
<dbReference type="EMBL" id="JANBOI010001398">
    <property type="protein sequence ID" value="KAJ1726736.1"/>
    <property type="molecule type" value="Genomic_DNA"/>
</dbReference>
<reference evidence="1" key="1">
    <citation type="submission" date="2022-07" db="EMBL/GenBank/DDBJ databases">
        <title>Phylogenomic reconstructions and comparative analyses of Kickxellomycotina fungi.</title>
        <authorList>
            <person name="Reynolds N.K."/>
            <person name="Stajich J.E."/>
            <person name="Barry K."/>
            <person name="Grigoriev I.V."/>
            <person name="Crous P."/>
            <person name="Smith M.E."/>
        </authorList>
    </citation>
    <scope>NUCLEOTIDE SEQUENCE</scope>
    <source>
        <strain evidence="1">BCRC 34381</strain>
    </source>
</reference>
<dbReference type="AlphaFoldDB" id="A0A9W7Y3U7"/>
<name>A0A9W7Y3U7_9FUNG</name>
<accession>A0A9W7Y3U7</accession>
<keyword evidence="2" id="KW-1185">Reference proteome</keyword>
<organism evidence="1 2">
    <name type="scientific">Coemansia biformis</name>
    <dbReference type="NCBI Taxonomy" id="1286918"/>
    <lineage>
        <taxon>Eukaryota</taxon>
        <taxon>Fungi</taxon>
        <taxon>Fungi incertae sedis</taxon>
        <taxon>Zoopagomycota</taxon>
        <taxon>Kickxellomycotina</taxon>
        <taxon>Kickxellomycetes</taxon>
        <taxon>Kickxellales</taxon>
        <taxon>Kickxellaceae</taxon>
        <taxon>Coemansia</taxon>
    </lineage>
</organism>